<feature type="compositionally biased region" description="Low complexity" evidence="5">
    <location>
        <begin position="268"/>
        <end position="285"/>
    </location>
</feature>
<feature type="compositionally biased region" description="Low complexity" evidence="5">
    <location>
        <begin position="188"/>
        <end position="199"/>
    </location>
</feature>
<dbReference type="GO" id="GO:0016020">
    <property type="term" value="C:membrane"/>
    <property type="evidence" value="ECO:0007669"/>
    <property type="project" value="UniProtKB-SubCell"/>
</dbReference>
<protein>
    <submittedName>
        <fullName evidence="7">Uncharacterized protein</fullName>
    </submittedName>
</protein>
<feature type="region of interest" description="Disordered" evidence="5">
    <location>
        <begin position="560"/>
        <end position="596"/>
    </location>
</feature>
<dbReference type="GO" id="GO:0071944">
    <property type="term" value="C:cell periphery"/>
    <property type="evidence" value="ECO:0007669"/>
    <property type="project" value="UniProtKB-ARBA"/>
</dbReference>
<feature type="region of interest" description="Disordered" evidence="5">
    <location>
        <begin position="502"/>
        <end position="541"/>
    </location>
</feature>
<feature type="region of interest" description="Disordered" evidence="5">
    <location>
        <begin position="253"/>
        <end position="300"/>
    </location>
</feature>
<dbReference type="OrthoDB" id="3367084at2759"/>
<evidence type="ECO:0000256" key="1">
    <source>
        <dbReference type="ARBA" id="ARBA00004167"/>
    </source>
</evidence>
<feature type="region of interest" description="Disordered" evidence="5">
    <location>
        <begin position="1"/>
        <end position="86"/>
    </location>
</feature>
<feature type="compositionally biased region" description="Polar residues" evidence="5">
    <location>
        <begin position="504"/>
        <end position="527"/>
    </location>
</feature>
<evidence type="ECO:0000256" key="4">
    <source>
        <dbReference type="ARBA" id="ARBA00023136"/>
    </source>
</evidence>
<reference evidence="7 8" key="1">
    <citation type="submission" date="2014-05" db="EMBL/GenBank/DDBJ databases">
        <title>Draft genome sequence of a rare smut relative, Tilletiaria anomala UBC 951.</title>
        <authorList>
            <consortium name="DOE Joint Genome Institute"/>
            <person name="Toome M."/>
            <person name="Kuo A."/>
            <person name="Henrissat B."/>
            <person name="Lipzen A."/>
            <person name="Tritt A."/>
            <person name="Yoshinaga Y."/>
            <person name="Zane M."/>
            <person name="Barry K."/>
            <person name="Grigoriev I.V."/>
            <person name="Spatafora J.W."/>
            <person name="Aimea M.C."/>
        </authorList>
    </citation>
    <scope>NUCLEOTIDE SEQUENCE [LARGE SCALE GENOMIC DNA]</scope>
    <source>
        <strain evidence="7 8">UBC 951</strain>
    </source>
</reference>
<feature type="transmembrane region" description="Helical" evidence="6">
    <location>
        <begin position="310"/>
        <end position="331"/>
    </location>
</feature>
<comment type="subcellular location">
    <subcellularLocation>
        <location evidence="1">Membrane</location>
        <topology evidence="1">Single-pass membrane protein</topology>
    </subcellularLocation>
</comment>
<evidence type="ECO:0000256" key="3">
    <source>
        <dbReference type="ARBA" id="ARBA00022989"/>
    </source>
</evidence>
<dbReference type="Proteomes" id="UP000027361">
    <property type="component" value="Unassembled WGS sequence"/>
</dbReference>
<evidence type="ECO:0000256" key="6">
    <source>
        <dbReference type="SAM" id="Phobius"/>
    </source>
</evidence>
<evidence type="ECO:0000256" key="2">
    <source>
        <dbReference type="ARBA" id="ARBA00022692"/>
    </source>
</evidence>
<dbReference type="PANTHER" id="PTHR15549">
    <property type="entry name" value="PAIRED IMMUNOGLOBULIN-LIKE TYPE 2 RECEPTOR"/>
    <property type="match status" value="1"/>
</dbReference>
<evidence type="ECO:0000256" key="5">
    <source>
        <dbReference type="SAM" id="MobiDB-lite"/>
    </source>
</evidence>
<feature type="region of interest" description="Disordered" evidence="5">
    <location>
        <begin position="420"/>
        <end position="440"/>
    </location>
</feature>
<dbReference type="AlphaFoldDB" id="A0A066VML4"/>
<keyword evidence="4 6" id="KW-0472">Membrane</keyword>
<keyword evidence="8" id="KW-1185">Reference proteome</keyword>
<feature type="compositionally biased region" description="Basic and acidic residues" evidence="5">
    <location>
        <begin position="52"/>
        <end position="61"/>
    </location>
</feature>
<evidence type="ECO:0000313" key="7">
    <source>
        <dbReference type="EMBL" id="KDN40004.1"/>
    </source>
</evidence>
<comment type="caution">
    <text evidence="7">The sequence shown here is derived from an EMBL/GenBank/DDBJ whole genome shotgun (WGS) entry which is preliminary data.</text>
</comment>
<feature type="compositionally biased region" description="Polar residues" evidence="5">
    <location>
        <begin position="171"/>
        <end position="187"/>
    </location>
</feature>
<gene>
    <name evidence="7" type="ORF">K437DRAFT_192408</name>
</gene>
<dbReference type="InterPro" id="IPR051694">
    <property type="entry name" value="Immunoregulatory_rcpt-like"/>
</dbReference>
<feature type="region of interest" description="Disordered" evidence="5">
    <location>
        <begin position="101"/>
        <end position="139"/>
    </location>
</feature>
<feature type="region of interest" description="Disordered" evidence="5">
    <location>
        <begin position="171"/>
        <end position="224"/>
    </location>
</feature>
<dbReference type="GeneID" id="25262007"/>
<feature type="compositionally biased region" description="Polar residues" evidence="5">
    <location>
        <begin position="286"/>
        <end position="299"/>
    </location>
</feature>
<dbReference type="InParanoid" id="A0A066VML4"/>
<keyword evidence="3 6" id="KW-1133">Transmembrane helix</keyword>
<accession>A0A066VML4</accession>
<dbReference type="PANTHER" id="PTHR15549:SF26">
    <property type="entry name" value="AXIAL BUDDING PATTERN PROTEIN 2-RELATED"/>
    <property type="match status" value="1"/>
</dbReference>
<evidence type="ECO:0000313" key="8">
    <source>
        <dbReference type="Proteomes" id="UP000027361"/>
    </source>
</evidence>
<feature type="compositionally biased region" description="Polar residues" evidence="5">
    <location>
        <begin position="253"/>
        <end position="267"/>
    </location>
</feature>
<name>A0A066VML4_TILAU</name>
<dbReference type="RefSeq" id="XP_013241241.1">
    <property type="nucleotide sequence ID" value="XM_013385787.1"/>
</dbReference>
<sequence>MTATNAPSGDRAGRQAGQPGKAEVEHRQDPPQIGAALSRFSKKPKRARSRPTSHEVMENDPRSIIGEGMESRQQVHTHAAADQGLLRRSLEGMPRFGEGLGLGFLSTPESSQPKGPARTISAGPVVAPRRLMRSGKSPRAAAFAHTEAEDLHSLRRQILGKSILGRHWNVTSNFQPSQSSSTEKATPSASRSRAGSKSSDPCPPITSSANASPKASPAAGSNSPIFHSPALSSAASSPAIGSGITSPSGTPVVTGSSVFASPATQQESSSSHTATNPESSSSSFSGPNTGAFQAAQAQTDKAHEGNLTSVAVASAAGSAVILAVLVWFFVYRCRRRSHQKRLADVLHRFESVREIYRDPSRMSIASRPFGQASPFDNSIHGRRSLSMYGISHAELAPEKGREGEEVRVINYLAGLNATDATRDEAQGEADADAEEGGRVSTDLARTGIVSTTLAPSRDASFSWTHPTLMLPPAAARAMRQGHYVKRRSAVASETFAEGKALSALGSNSDGSTENSNSDQLSSGTSGYRSAAPSEASAQTDRTLASFNKSASIRTYTADHYDASDSAGTHPADTGTEDSWSSDDGNHLRPVHPRAPRLPPMLVPSITLTLDDDTLGMVQRPLSLLSSDSSCTSMDEELAEMTPDVSLSFPCSVSSMVPSPVAAKPAAVRDSWASRGSVYSVDTLPERFSKRVSHGDAIGVESVEKCLEMCDFPTLPPWSGYHERSGFLSQSR</sequence>
<feature type="compositionally biased region" description="Low complexity" evidence="5">
    <location>
        <begin position="207"/>
        <end position="224"/>
    </location>
</feature>
<dbReference type="HOGENOM" id="CLU_379062_0_0_1"/>
<feature type="compositionally biased region" description="Basic residues" evidence="5">
    <location>
        <begin position="40"/>
        <end position="51"/>
    </location>
</feature>
<proteinExistence type="predicted"/>
<organism evidence="7 8">
    <name type="scientific">Tilletiaria anomala (strain ATCC 24038 / CBS 436.72 / UBC 951)</name>
    <dbReference type="NCBI Taxonomy" id="1037660"/>
    <lineage>
        <taxon>Eukaryota</taxon>
        <taxon>Fungi</taxon>
        <taxon>Dikarya</taxon>
        <taxon>Basidiomycota</taxon>
        <taxon>Ustilaginomycotina</taxon>
        <taxon>Exobasidiomycetes</taxon>
        <taxon>Georgefischeriales</taxon>
        <taxon>Tilletiariaceae</taxon>
        <taxon>Tilletiaria</taxon>
    </lineage>
</organism>
<keyword evidence="2 6" id="KW-0812">Transmembrane</keyword>
<dbReference type="EMBL" id="JMSN01000096">
    <property type="protein sequence ID" value="KDN40004.1"/>
    <property type="molecule type" value="Genomic_DNA"/>
</dbReference>